<dbReference type="Proteomes" id="UP000321947">
    <property type="component" value="Unassembled WGS sequence"/>
</dbReference>
<gene>
    <name evidence="3" type="ORF">E5676_scaffold130G001150</name>
</gene>
<dbReference type="EMBL" id="SSTD01008197">
    <property type="protein sequence ID" value="TYK16974.1"/>
    <property type="molecule type" value="Genomic_DNA"/>
</dbReference>
<accession>A0A5D3D166</accession>
<organism evidence="3 4">
    <name type="scientific">Cucumis melo var. makuwa</name>
    <name type="common">Oriental melon</name>
    <dbReference type="NCBI Taxonomy" id="1194695"/>
    <lineage>
        <taxon>Eukaryota</taxon>
        <taxon>Viridiplantae</taxon>
        <taxon>Streptophyta</taxon>
        <taxon>Embryophyta</taxon>
        <taxon>Tracheophyta</taxon>
        <taxon>Spermatophyta</taxon>
        <taxon>Magnoliopsida</taxon>
        <taxon>eudicotyledons</taxon>
        <taxon>Gunneridae</taxon>
        <taxon>Pentapetalae</taxon>
        <taxon>rosids</taxon>
        <taxon>fabids</taxon>
        <taxon>Cucurbitales</taxon>
        <taxon>Cucurbitaceae</taxon>
        <taxon>Benincaseae</taxon>
        <taxon>Cucumis</taxon>
    </lineage>
</organism>
<dbReference type="AlphaFoldDB" id="A0A5D3D166"/>
<sequence length="535" mass="60264">MAGAVRVQKWPAFGLQVTGWWAAVRVVWRRAMQARATAKIQNDTLLVRKHGASNSFALHGLMDTTTTTLCLFLPYPFISPRHNLHFNRRFSSPDSRPLFTPLSCFKPRRRTRRKNSLTKLRTTTHHPFDSSSSSSDSNLQTVIELDQVAAEASSLFYSVYYTSRSHLREFLSSGLDAFDDLRTLIAFDDQNRTLTVSCRRSTVEFVGQLVLLSFVVVFVVKVLFGIVSRLGNKFSSGYTAPVVRRDRSLGGREVVVGTRRSVVARDKGMGKKNNLLGLLDSPVLADTMALTDISSEVSKNGVWVGERLPKWWPPAVPRRNATANRQEYQIEANRLVRALVDNRMSGRDFMEDDIVQLREICRKSGVKVSFNTENMRDSFYRASVDFVLNIYSRTPIYPHLILINGEDGPNFVAGLAEDIGIENVRAARIVSAAVAARMRSYFLQAWALVMQDRHSEANAELLKICHIIQIFPPEESSPEMEMLTLGLKKHLKVEQRESLMNMFIGVCGKDSHSTAAEALGLRKMYPGLLMHGAYK</sequence>
<keyword evidence="2" id="KW-0812">Transmembrane</keyword>
<name>A0A5D3D166_CUCMM</name>
<evidence type="ECO:0000313" key="3">
    <source>
        <dbReference type="EMBL" id="TYK16974.1"/>
    </source>
</evidence>
<protein>
    <submittedName>
        <fullName evidence="3">Uncharacterized protein</fullName>
    </submittedName>
</protein>
<reference evidence="3 4" key="1">
    <citation type="submission" date="2019-08" db="EMBL/GenBank/DDBJ databases">
        <title>Draft genome sequences of two oriental melons (Cucumis melo L. var makuwa).</title>
        <authorList>
            <person name="Kwon S.-Y."/>
        </authorList>
    </citation>
    <scope>NUCLEOTIDE SEQUENCE [LARGE SCALE GENOMIC DNA]</scope>
    <source>
        <strain evidence="4">cv. Chang Bougi</strain>
        <tissue evidence="3">Leaf</tissue>
    </source>
</reference>
<dbReference type="PANTHER" id="PTHR35830">
    <property type="entry name" value="OS05G0299200 PROTEIN"/>
    <property type="match status" value="1"/>
</dbReference>
<feature type="transmembrane region" description="Helical" evidence="2">
    <location>
        <begin position="205"/>
        <end position="227"/>
    </location>
</feature>
<feature type="region of interest" description="Disordered" evidence="1">
    <location>
        <begin position="110"/>
        <end position="136"/>
    </location>
</feature>
<comment type="caution">
    <text evidence="3">The sequence shown here is derived from an EMBL/GenBank/DDBJ whole genome shotgun (WGS) entry which is preliminary data.</text>
</comment>
<keyword evidence="2" id="KW-0472">Membrane</keyword>
<proteinExistence type="predicted"/>
<dbReference type="PANTHER" id="PTHR35830:SF1">
    <property type="entry name" value="OS05G0299200 PROTEIN"/>
    <property type="match status" value="1"/>
</dbReference>
<evidence type="ECO:0000256" key="2">
    <source>
        <dbReference type="SAM" id="Phobius"/>
    </source>
</evidence>
<evidence type="ECO:0000256" key="1">
    <source>
        <dbReference type="SAM" id="MobiDB-lite"/>
    </source>
</evidence>
<evidence type="ECO:0000313" key="4">
    <source>
        <dbReference type="Proteomes" id="UP000321947"/>
    </source>
</evidence>
<keyword evidence="2" id="KW-1133">Transmembrane helix</keyword>